<dbReference type="InterPro" id="IPR008207">
    <property type="entry name" value="Sig_transdc_His_kin_Hpt_dom"/>
</dbReference>
<evidence type="ECO:0000256" key="11">
    <source>
        <dbReference type="ARBA" id="ARBA00022989"/>
    </source>
</evidence>
<keyword evidence="11" id="KW-1133">Transmembrane helix</keyword>
<dbReference type="AlphaFoldDB" id="A0A918NYS0"/>
<reference evidence="21" key="1">
    <citation type="journal article" date="2014" name="Int. J. Syst. Evol. Microbiol.">
        <title>Complete genome sequence of Corynebacterium casei LMG S-19264T (=DSM 44701T), isolated from a smear-ripened cheese.</title>
        <authorList>
            <consortium name="US DOE Joint Genome Institute (JGI-PGF)"/>
            <person name="Walter F."/>
            <person name="Albersmeier A."/>
            <person name="Kalinowski J."/>
            <person name="Ruckert C."/>
        </authorList>
    </citation>
    <scope>NUCLEOTIDE SEQUENCE</scope>
    <source>
        <strain evidence="21">KCTC 32182</strain>
    </source>
</reference>
<dbReference type="InterPro" id="IPR035965">
    <property type="entry name" value="PAS-like_dom_sf"/>
</dbReference>
<keyword evidence="10" id="KW-0067">ATP-binding</keyword>
<keyword evidence="4" id="KW-1003">Cell membrane</keyword>
<organism evidence="21 22">
    <name type="scientific">Paludibacterium paludis</name>
    <dbReference type="NCBI Taxonomy" id="1225769"/>
    <lineage>
        <taxon>Bacteria</taxon>
        <taxon>Pseudomonadati</taxon>
        <taxon>Pseudomonadota</taxon>
        <taxon>Betaproteobacteria</taxon>
        <taxon>Neisseriales</taxon>
        <taxon>Chromobacteriaceae</taxon>
        <taxon>Paludibacterium</taxon>
    </lineage>
</organism>
<dbReference type="PROSITE" id="PS50112">
    <property type="entry name" value="PAS"/>
    <property type="match status" value="3"/>
</dbReference>
<dbReference type="EMBL" id="BMYX01000003">
    <property type="protein sequence ID" value="GGY07722.1"/>
    <property type="molecule type" value="Genomic_DNA"/>
</dbReference>
<dbReference type="InterPro" id="IPR003661">
    <property type="entry name" value="HisK_dim/P_dom"/>
</dbReference>
<keyword evidence="8" id="KW-0547">Nucleotide-binding</keyword>
<keyword evidence="5 15" id="KW-0597">Phosphoprotein</keyword>
<dbReference type="InterPro" id="IPR001610">
    <property type="entry name" value="PAC"/>
</dbReference>
<evidence type="ECO:0000256" key="5">
    <source>
        <dbReference type="ARBA" id="ARBA00022553"/>
    </source>
</evidence>
<dbReference type="SMART" id="SM00086">
    <property type="entry name" value="PAC"/>
    <property type="match status" value="3"/>
</dbReference>
<dbReference type="Pfam" id="PF13426">
    <property type="entry name" value="PAS_9"/>
    <property type="match status" value="1"/>
</dbReference>
<dbReference type="InterPro" id="IPR011006">
    <property type="entry name" value="CheY-like_superfamily"/>
</dbReference>
<sequence>MHPVLIRQLRRLWGCADAAEIEALCAEARRLGEGDAVSAPMRRLLESMPEFLERIGNCYEQFERDLALRSRSLELSSQELGELNDKLRQELDSRNRAIDSLRQLASGMLKNHMPLEGLNKDDELETVALLLRDLVHQQEIDRIELGNQRFALDQHAIVSMTDTEGKIWYVNDRFCQISGYSREELIGQSHRLINSHCHSTAFFSDLWSTIISGRVWRGEICNRAKQGHLYWVDATIVPFLDADGKPYQYIAIRTDITERKEMAERVAARERQYRSVVNSVQEVIFQIDAAGRWVFLNPAWEAITGHAVKATLGQSQSDYLYVEHVIEGQLIHLLEHEPAAEGGTMFEGMVRTHAGDYRFVELLARLDRDENGVIIGATGTMMDVTERREAVMQLKENLDFVDTLFELIPMAVYLKDADGRYIRVNKAFTEMFQSPAEDWIGRTAEEMFGEEAATEHGRIDSLLYETLQPQTYESPLVLKNGAVIDTLISKAPLVKRDGTVTGLVSTLVDITGRKQAERDSIRAKEAAEAASRSKSEFLANMSHEIRTPLNGIIGMTELVLETPLDDQQTEWLEIVKASSDALLQVINDILDFSKIEAGKLTIESIEFDLREVFTSAVQLLSLNAREAGLGLTLDIDPSCPARLIGDPGRWRQIVINLLGNAVKFTHRGGVAIRVYPVAREDGPWVHFEVKDTGIGIPKAKVAQIFEAFTQADSSTTRRFGGTGLGLSITQHLVRMMGGAIALDSEEGKGSTFTVSLPVRPVAQSDAPVLSPVASHHGGVSLNVLLAEDNYVNQRLALSLLEKWGHRVSLATNGEEALRLWRAETFDVILMDVQMPVMGGVEATHQLREEERGRGGHIPIIAMTANAMEGDRERCLAEGMDEYIAKPIKAGDLRRLLESIPGAALTGSRFDYAAALGASDQEIVGLIAEHFLEHAPLQLQRMSEALKNGDLGTLTREAHSLKGLFQTFGARPAAQLSQDIQDAAKEGRLGEVGALCERLRTEFSLLADCLKHRNQSLA</sequence>
<feature type="domain" description="PAC" evidence="19">
    <location>
        <begin position="214"/>
        <end position="268"/>
    </location>
</feature>
<dbReference type="PANTHER" id="PTHR45339:SF1">
    <property type="entry name" value="HYBRID SIGNAL TRANSDUCTION HISTIDINE KINASE J"/>
    <property type="match status" value="1"/>
</dbReference>
<dbReference type="SMART" id="SM00387">
    <property type="entry name" value="HATPase_c"/>
    <property type="match status" value="1"/>
</dbReference>
<dbReference type="InterPro" id="IPR036097">
    <property type="entry name" value="HisK_dim/P_sf"/>
</dbReference>
<dbReference type="PROSITE" id="PS50110">
    <property type="entry name" value="RESPONSE_REGULATORY"/>
    <property type="match status" value="1"/>
</dbReference>
<evidence type="ECO:0000259" key="16">
    <source>
        <dbReference type="PROSITE" id="PS50109"/>
    </source>
</evidence>
<dbReference type="Gene3D" id="1.20.120.160">
    <property type="entry name" value="HPT domain"/>
    <property type="match status" value="1"/>
</dbReference>
<dbReference type="CDD" id="cd16922">
    <property type="entry name" value="HATPase_EvgS-ArcB-TorS-like"/>
    <property type="match status" value="1"/>
</dbReference>
<dbReference type="GO" id="GO:0005886">
    <property type="term" value="C:plasma membrane"/>
    <property type="evidence" value="ECO:0007669"/>
    <property type="project" value="UniProtKB-SubCell"/>
</dbReference>
<feature type="domain" description="HPt" evidence="20">
    <location>
        <begin position="919"/>
        <end position="1017"/>
    </location>
</feature>
<name>A0A918NYS0_9NEIS</name>
<dbReference type="SUPFAM" id="SSF55785">
    <property type="entry name" value="PYP-like sensor domain (PAS domain)"/>
    <property type="match status" value="3"/>
</dbReference>
<feature type="modified residue" description="4-aspartylphosphate" evidence="15">
    <location>
        <position position="831"/>
    </location>
</feature>
<dbReference type="Gene3D" id="3.40.50.2300">
    <property type="match status" value="1"/>
</dbReference>
<reference evidence="21" key="2">
    <citation type="submission" date="2020-09" db="EMBL/GenBank/DDBJ databases">
        <authorList>
            <person name="Sun Q."/>
            <person name="Kim S."/>
        </authorList>
    </citation>
    <scope>NUCLEOTIDE SEQUENCE</scope>
    <source>
        <strain evidence="21">KCTC 32182</strain>
    </source>
</reference>
<dbReference type="PANTHER" id="PTHR45339">
    <property type="entry name" value="HYBRID SIGNAL TRANSDUCTION HISTIDINE KINASE J"/>
    <property type="match status" value="1"/>
</dbReference>
<dbReference type="Gene3D" id="3.30.450.20">
    <property type="entry name" value="PAS domain"/>
    <property type="match status" value="3"/>
</dbReference>
<evidence type="ECO:0000256" key="12">
    <source>
        <dbReference type="ARBA" id="ARBA00023012"/>
    </source>
</evidence>
<dbReference type="SMART" id="SM00448">
    <property type="entry name" value="REC"/>
    <property type="match status" value="1"/>
</dbReference>
<evidence type="ECO:0000256" key="3">
    <source>
        <dbReference type="ARBA" id="ARBA00012438"/>
    </source>
</evidence>
<dbReference type="SUPFAM" id="SSF52172">
    <property type="entry name" value="CheY-like"/>
    <property type="match status" value="1"/>
</dbReference>
<dbReference type="GO" id="GO:0006355">
    <property type="term" value="P:regulation of DNA-templated transcription"/>
    <property type="evidence" value="ECO:0007669"/>
    <property type="project" value="InterPro"/>
</dbReference>
<evidence type="ECO:0000259" key="19">
    <source>
        <dbReference type="PROSITE" id="PS50113"/>
    </source>
</evidence>
<evidence type="ECO:0000256" key="1">
    <source>
        <dbReference type="ARBA" id="ARBA00000085"/>
    </source>
</evidence>
<dbReference type="Gene3D" id="3.30.565.10">
    <property type="entry name" value="Histidine kinase-like ATPase, C-terminal domain"/>
    <property type="match status" value="1"/>
</dbReference>
<gene>
    <name evidence="21" type="ORF">GCM10011289_07790</name>
</gene>
<keyword evidence="7" id="KW-0812">Transmembrane</keyword>
<dbReference type="FunFam" id="1.10.287.130:FF:000002">
    <property type="entry name" value="Two-component osmosensing histidine kinase"/>
    <property type="match status" value="1"/>
</dbReference>
<dbReference type="SMART" id="SM00388">
    <property type="entry name" value="HisKA"/>
    <property type="match status" value="1"/>
</dbReference>
<keyword evidence="9" id="KW-0418">Kinase</keyword>
<dbReference type="Gene3D" id="1.10.287.130">
    <property type="match status" value="1"/>
</dbReference>
<evidence type="ECO:0000256" key="9">
    <source>
        <dbReference type="ARBA" id="ARBA00022777"/>
    </source>
</evidence>
<dbReference type="InterPro" id="IPR004358">
    <property type="entry name" value="Sig_transdc_His_kin-like_C"/>
</dbReference>
<keyword evidence="6" id="KW-0808">Transferase</keyword>
<dbReference type="InterPro" id="IPR000014">
    <property type="entry name" value="PAS"/>
</dbReference>
<evidence type="ECO:0000259" key="18">
    <source>
        <dbReference type="PROSITE" id="PS50112"/>
    </source>
</evidence>
<dbReference type="Pfam" id="PF00989">
    <property type="entry name" value="PAS"/>
    <property type="match status" value="1"/>
</dbReference>
<comment type="subcellular location">
    <subcellularLocation>
        <location evidence="2">Cell membrane</location>
        <topology evidence="2">Multi-pass membrane protein</topology>
    </subcellularLocation>
</comment>
<dbReference type="PRINTS" id="PR00344">
    <property type="entry name" value="BCTRLSENSOR"/>
</dbReference>
<feature type="domain" description="PAS" evidence="18">
    <location>
        <begin position="397"/>
        <end position="451"/>
    </location>
</feature>
<evidence type="ECO:0000256" key="8">
    <source>
        <dbReference type="ARBA" id="ARBA00022741"/>
    </source>
</evidence>
<dbReference type="FunFam" id="3.30.565.10:FF:000078">
    <property type="entry name" value="Two-component sensor histidine kinase"/>
    <property type="match status" value="1"/>
</dbReference>
<dbReference type="InterPro" id="IPR036890">
    <property type="entry name" value="HATPase_C_sf"/>
</dbReference>
<dbReference type="NCBIfam" id="TIGR00229">
    <property type="entry name" value="sensory_box"/>
    <property type="match status" value="3"/>
</dbReference>
<dbReference type="Pfam" id="PF02518">
    <property type="entry name" value="HATPase_c"/>
    <property type="match status" value="1"/>
</dbReference>
<dbReference type="Pfam" id="PF01627">
    <property type="entry name" value="Hpt"/>
    <property type="match status" value="1"/>
</dbReference>
<dbReference type="RefSeq" id="WP_189531428.1">
    <property type="nucleotide sequence ID" value="NZ_BMYX01000003.1"/>
</dbReference>
<evidence type="ECO:0000256" key="13">
    <source>
        <dbReference type="ARBA" id="ARBA00023136"/>
    </source>
</evidence>
<keyword evidence="12" id="KW-0902">Two-component regulatory system</keyword>
<dbReference type="PROSITE" id="PS50894">
    <property type="entry name" value="HPT"/>
    <property type="match status" value="1"/>
</dbReference>
<accession>A0A918NYS0</accession>
<dbReference type="InterPro" id="IPR000700">
    <property type="entry name" value="PAS-assoc_C"/>
</dbReference>
<proteinExistence type="predicted"/>
<evidence type="ECO:0000259" key="17">
    <source>
        <dbReference type="PROSITE" id="PS50110"/>
    </source>
</evidence>
<dbReference type="PROSITE" id="PS50109">
    <property type="entry name" value="HIS_KIN"/>
    <property type="match status" value="1"/>
</dbReference>
<dbReference type="CDD" id="cd17546">
    <property type="entry name" value="REC_hyHK_CKI1_RcsC-like"/>
    <property type="match status" value="1"/>
</dbReference>
<dbReference type="Pfam" id="PF08448">
    <property type="entry name" value="PAS_4"/>
    <property type="match status" value="1"/>
</dbReference>
<evidence type="ECO:0000256" key="7">
    <source>
        <dbReference type="ARBA" id="ARBA00022692"/>
    </source>
</evidence>
<evidence type="ECO:0000313" key="22">
    <source>
        <dbReference type="Proteomes" id="UP000645257"/>
    </source>
</evidence>
<dbReference type="SMART" id="SM00091">
    <property type="entry name" value="PAS"/>
    <property type="match status" value="3"/>
</dbReference>
<evidence type="ECO:0000313" key="21">
    <source>
        <dbReference type="EMBL" id="GGY07722.1"/>
    </source>
</evidence>
<feature type="domain" description="PAS" evidence="18">
    <location>
        <begin position="269"/>
        <end position="315"/>
    </location>
</feature>
<dbReference type="Pfam" id="PF00072">
    <property type="entry name" value="Response_reg"/>
    <property type="match status" value="1"/>
</dbReference>
<comment type="catalytic activity">
    <reaction evidence="1">
        <text>ATP + protein L-histidine = ADP + protein N-phospho-L-histidine.</text>
        <dbReference type="EC" id="2.7.13.3"/>
    </reaction>
</comment>
<evidence type="ECO:0000259" key="20">
    <source>
        <dbReference type="PROSITE" id="PS50894"/>
    </source>
</evidence>
<dbReference type="CDD" id="cd00130">
    <property type="entry name" value="PAS"/>
    <property type="match status" value="3"/>
</dbReference>
<dbReference type="InterPro" id="IPR003594">
    <property type="entry name" value="HATPase_dom"/>
</dbReference>
<dbReference type="InterPro" id="IPR001789">
    <property type="entry name" value="Sig_transdc_resp-reg_receiver"/>
</dbReference>
<dbReference type="Proteomes" id="UP000645257">
    <property type="component" value="Unassembled WGS sequence"/>
</dbReference>
<comment type="caution">
    <text evidence="21">The sequence shown here is derived from an EMBL/GenBank/DDBJ whole genome shotgun (WGS) entry which is preliminary data.</text>
</comment>
<evidence type="ECO:0000256" key="14">
    <source>
        <dbReference type="PROSITE-ProRule" id="PRU00110"/>
    </source>
</evidence>
<dbReference type="CDD" id="cd00088">
    <property type="entry name" value="HPT"/>
    <property type="match status" value="1"/>
</dbReference>
<feature type="domain" description="PAC" evidence="19">
    <location>
        <begin position="344"/>
        <end position="396"/>
    </location>
</feature>
<evidence type="ECO:0000256" key="10">
    <source>
        <dbReference type="ARBA" id="ARBA00022840"/>
    </source>
</evidence>
<dbReference type="SUPFAM" id="SSF47226">
    <property type="entry name" value="Histidine-containing phosphotransfer domain, HPT domain"/>
    <property type="match status" value="1"/>
</dbReference>
<dbReference type="CDD" id="cd00082">
    <property type="entry name" value="HisKA"/>
    <property type="match status" value="1"/>
</dbReference>
<dbReference type="SMART" id="SM00073">
    <property type="entry name" value="HPT"/>
    <property type="match status" value="1"/>
</dbReference>
<feature type="modified residue" description="Phosphohistidine" evidence="14">
    <location>
        <position position="958"/>
    </location>
</feature>
<keyword evidence="22" id="KW-1185">Reference proteome</keyword>
<dbReference type="InterPro" id="IPR013656">
    <property type="entry name" value="PAS_4"/>
</dbReference>
<feature type="domain" description="PAC" evidence="19">
    <location>
        <begin position="470"/>
        <end position="522"/>
    </location>
</feature>
<evidence type="ECO:0000256" key="15">
    <source>
        <dbReference type="PROSITE-ProRule" id="PRU00169"/>
    </source>
</evidence>
<dbReference type="GO" id="GO:0000155">
    <property type="term" value="F:phosphorelay sensor kinase activity"/>
    <property type="evidence" value="ECO:0007669"/>
    <property type="project" value="InterPro"/>
</dbReference>
<protein>
    <recommendedName>
        <fullName evidence="3">histidine kinase</fullName>
        <ecNumber evidence="3">2.7.13.3</ecNumber>
    </recommendedName>
</protein>
<dbReference type="Pfam" id="PF00512">
    <property type="entry name" value="HisKA"/>
    <property type="match status" value="1"/>
</dbReference>
<dbReference type="GO" id="GO:0005524">
    <property type="term" value="F:ATP binding"/>
    <property type="evidence" value="ECO:0007669"/>
    <property type="project" value="UniProtKB-KW"/>
</dbReference>
<evidence type="ECO:0000256" key="4">
    <source>
        <dbReference type="ARBA" id="ARBA00022475"/>
    </source>
</evidence>
<dbReference type="InterPro" id="IPR036641">
    <property type="entry name" value="HPT_dom_sf"/>
</dbReference>
<dbReference type="SUPFAM" id="SSF55874">
    <property type="entry name" value="ATPase domain of HSP90 chaperone/DNA topoisomerase II/histidine kinase"/>
    <property type="match status" value="1"/>
</dbReference>
<feature type="domain" description="PAS" evidence="18">
    <location>
        <begin position="158"/>
        <end position="189"/>
    </location>
</feature>
<feature type="domain" description="Histidine kinase" evidence="16">
    <location>
        <begin position="540"/>
        <end position="760"/>
    </location>
</feature>
<feature type="domain" description="Response regulatory" evidence="17">
    <location>
        <begin position="782"/>
        <end position="900"/>
    </location>
</feature>
<evidence type="ECO:0000256" key="2">
    <source>
        <dbReference type="ARBA" id="ARBA00004651"/>
    </source>
</evidence>
<dbReference type="InterPro" id="IPR013767">
    <property type="entry name" value="PAS_fold"/>
</dbReference>
<evidence type="ECO:0000256" key="6">
    <source>
        <dbReference type="ARBA" id="ARBA00022679"/>
    </source>
</evidence>
<dbReference type="SUPFAM" id="SSF47384">
    <property type="entry name" value="Homodimeric domain of signal transducing histidine kinase"/>
    <property type="match status" value="1"/>
</dbReference>
<dbReference type="PROSITE" id="PS50113">
    <property type="entry name" value="PAC"/>
    <property type="match status" value="3"/>
</dbReference>
<keyword evidence="13" id="KW-0472">Membrane</keyword>
<dbReference type="InterPro" id="IPR005467">
    <property type="entry name" value="His_kinase_dom"/>
</dbReference>
<dbReference type="EC" id="2.7.13.3" evidence="3"/>